<dbReference type="InterPro" id="IPR010093">
    <property type="entry name" value="SinI_DNA-bd"/>
</dbReference>
<dbReference type="EMBL" id="CP042910">
    <property type="protein sequence ID" value="QEG17536.1"/>
    <property type="molecule type" value="Genomic_DNA"/>
</dbReference>
<reference evidence="2 3" key="1">
    <citation type="submission" date="2019-08" db="EMBL/GenBank/DDBJ databases">
        <title>Deep-cultivation of Planctomycetes and their phenomic and genomic characterization uncovers novel biology.</title>
        <authorList>
            <person name="Wiegand S."/>
            <person name="Jogler M."/>
            <person name="Boedeker C."/>
            <person name="Pinto D."/>
            <person name="Vollmers J."/>
            <person name="Rivas-Marin E."/>
            <person name="Kohn T."/>
            <person name="Peeters S.H."/>
            <person name="Heuer A."/>
            <person name="Rast P."/>
            <person name="Oberbeckmann S."/>
            <person name="Bunk B."/>
            <person name="Jeske O."/>
            <person name="Meyerdierks A."/>
            <person name="Storesund J.E."/>
            <person name="Kallscheuer N."/>
            <person name="Luecker S."/>
            <person name="Lage O.M."/>
            <person name="Pohl T."/>
            <person name="Merkel B.J."/>
            <person name="Hornburger P."/>
            <person name="Mueller R.-W."/>
            <person name="Bruemmer F."/>
            <person name="Labrenz M."/>
            <person name="Spormann A.M."/>
            <person name="Op den Camp H."/>
            <person name="Overmann J."/>
            <person name="Amann R."/>
            <person name="Jetten M.S.M."/>
            <person name="Mascher T."/>
            <person name="Medema M.H."/>
            <person name="Devos D.P."/>
            <person name="Kaster A.-K."/>
            <person name="Ovreas L."/>
            <person name="Rohde M."/>
            <person name="Galperin M.Y."/>
            <person name="Jogler C."/>
        </authorList>
    </citation>
    <scope>NUCLEOTIDE SEQUENCE [LARGE SCALE GENOMIC DNA]</scope>
    <source>
        <strain evidence="2 3">DSM 8797</strain>
    </source>
</reference>
<gene>
    <name evidence="2" type="ORF">GmarT_34180</name>
</gene>
<dbReference type="Pfam" id="PF12728">
    <property type="entry name" value="HTH_17"/>
    <property type="match status" value="1"/>
</dbReference>
<evidence type="ECO:0000313" key="3">
    <source>
        <dbReference type="Proteomes" id="UP000322887"/>
    </source>
</evidence>
<dbReference type="InterPro" id="IPR041657">
    <property type="entry name" value="HTH_17"/>
</dbReference>
<feature type="domain" description="Helix-turn-helix" evidence="1">
    <location>
        <begin position="12"/>
        <end position="62"/>
    </location>
</feature>
<dbReference type="Proteomes" id="UP000322887">
    <property type="component" value="Chromosome"/>
</dbReference>
<proteinExistence type="predicted"/>
<keyword evidence="3" id="KW-1185">Reference proteome</keyword>
<dbReference type="InterPro" id="IPR009061">
    <property type="entry name" value="DNA-bd_dom_put_sf"/>
</dbReference>
<dbReference type="RefSeq" id="WP_002647466.1">
    <property type="nucleotide sequence ID" value="NZ_CP042910.1"/>
</dbReference>
<evidence type="ECO:0000259" key="1">
    <source>
        <dbReference type="Pfam" id="PF12728"/>
    </source>
</evidence>
<dbReference type="GeneID" id="98650572"/>
<dbReference type="SUPFAM" id="SSF46955">
    <property type="entry name" value="Putative DNA-binding domain"/>
    <property type="match status" value="1"/>
</dbReference>
<name>A0ABX5YP54_9PLAN</name>
<sequence>MATTIFQNPPLLLTEEEAAHLMNCSARTVSRMRQKGLLKYMNLGNTIRYPRAAIEKFIEEQSKTVTA</sequence>
<dbReference type="NCBIfam" id="TIGR01764">
    <property type="entry name" value="excise"/>
    <property type="match status" value="1"/>
</dbReference>
<protein>
    <submittedName>
        <fullName evidence="2">Helix-turn-helix domain protein</fullName>
    </submittedName>
</protein>
<accession>A0ABX5YP54</accession>
<organism evidence="2 3">
    <name type="scientific">Gimesia maris</name>
    <dbReference type="NCBI Taxonomy" id="122"/>
    <lineage>
        <taxon>Bacteria</taxon>
        <taxon>Pseudomonadati</taxon>
        <taxon>Planctomycetota</taxon>
        <taxon>Planctomycetia</taxon>
        <taxon>Planctomycetales</taxon>
        <taxon>Planctomycetaceae</taxon>
        <taxon>Gimesia</taxon>
    </lineage>
</organism>
<evidence type="ECO:0000313" key="2">
    <source>
        <dbReference type="EMBL" id="QEG17536.1"/>
    </source>
</evidence>